<keyword evidence="2" id="KW-1185">Reference proteome</keyword>
<dbReference type="InterPro" id="IPR010144">
    <property type="entry name" value="CRISPR-assoc_prot_Csd1-typ"/>
</dbReference>
<sequence length="601" mass="67063">MLIQRLTEYAETAGIPPTGYREGILHWWLDLDMEGNLLSPEPIPLVTEEKKKKGKMIVQPSVGNRTVGIVPNLLADKAEYVLGMPKAKPDPKTEQRHRSFVELVRDCAKVTEAKQVQAVLLFLERFQWGDSSFQPTGMTESDIVAFRVNGDIVTDLEAVRAYWADKYWQRMLEEDEAKPKSSRNNKAEAKPKNERSNELVECMVCGCRCSPVPRHPYKLPRIPGGQTSGNALISANNNAFESYGLEASLIAPMCATCVEKYGKAAIQLIQSDENSLAVGPLRYIFWTKEPVEFSFVHCLTQPDPKEVKALLLSAKKGSKFDVQDKNAFYAAALSASGARVVLRNWIECPVQEVSQNLARWFELQDLVGTDGQPGEPMGLYTLASSLYRDKKDAQKSMVAQVPQSMLRVAMSGGPLPTWLLYQAVKRNRAHDGLDSLFTLRARTALIKAVLLSQPGRKEREGIMASLDPNSRDTAYRCGRLLALLESIQEQAVSARATVIDRYFGAASSSPSTVFPMLLRGAQNHLGKMRKIEKKKAAYKALQEKMETVLVGLEKFPKVLTLDEQGLFSLGYYHQRAEDRASMHKHIEAKNAKNEKNNGGKE</sequence>
<reference evidence="1 2" key="1">
    <citation type="submission" date="2019-03" db="EMBL/GenBank/DDBJ databases">
        <title>Genomic Encyclopedia of Type Strains, Phase IV (KMG-IV): sequencing the most valuable type-strain genomes for metagenomic binning, comparative biology and taxonomic classification.</title>
        <authorList>
            <person name="Goeker M."/>
        </authorList>
    </citation>
    <scope>NUCLEOTIDE SEQUENCE [LARGE SCALE GENOMIC DNA]</scope>
    <source>
        <strain evidence="1 2">DSM 11170</strain>
    </source>
</reference>
<name>A0A4R2RPG9_9FIRM</name>
<gene>
    <name evidence="1" type="ORF">EDD73_1262</name>
</gene>
<dbReference type="Proteomes" id="UP000294813">
    <property type="component" value="Unassembled WGS sequence"/>
</dbReference>
<dbReference type="AlphaFoldDB" id="A0A4R2RPG9"/>
<proteinExistence type="predicted"/>
<comment type="caution">
    <text evidence="1">The sequence shown here is derived from an EMBL/GenBank/DDBJ whole genome shotgun (WGS) entry which is preliminary data.</text>
</comment>
<organism evidence="1 2">
    <name type="scientific">Heliophilum fasciatum</name>
    <dbReference type="NCBI Taxonomy" id="35700"/>
    <lineage>
        <taxon>Bacteria</taxon>
        <taxon>Bacillati</taxon>
        <taxon>Bacillota</taxon>
        <taxon>Clostridia</taxon>
        <taxon>Eubacteriales</taxon>
        <taxon>Heliobacteriaceae</taxon>
        <taxon>Heliophilum</taxon>
    </lineage>
</organism>
<dbReference type="OrthoDB" id="9778918at2"/>
<evidence type="ECO:0000313" key="1">
    <source>
        <dbReference type="EMBL" id="TCP61731.1"/>
    </source>
</evidence>
<dbReference type="Pfam" id="PF09709">
    <property type="entry name" value="Cas_Csd1"/>
    <property type="match status" value="1"/>
</dbReference>
<protein>
    <submittedName>
        <fullName evidence="1">CRISPR-associated protein Csd1</fullName>
    </submittedName>
</protein>
<dbReference type="EMBL" id="SLXT01000026">
    <property type="protein sequence ID" value="TCP61731.1"/>
    <property type="molecule type" value="Genomic_DNA"/>
</dbReference>
<dbReference type="RefSeq" id="WP_131920242.1">
    <property type="nucleotide sequence ID" value="NZ_JAOQNU010000027.1"/>
</dbReference>
<accession>A0A4R2RPG9</accession>
<evidence type="ECO:0000313" key="2">
    <source>
        <dbReference type="Proteomes" id="UP000294813"/>
    </source>
</evidence>
<dbReference type="NCBIfam" id="TIGR01863">
    <property type="entry name" value="cas_Csd1"/>
    <property type="match status" value="1"/>
</dbReference>